<sequence length="2297" mass="262648">MKGMSPLRMLMCESPSDGAPEQHSRENPNSSRNVAVSFTSTSLRHPLSSIQVPTEAKSSFHFSNTDRHLRRSKTDPITPRETEKILPRVSASFPHFENVELAVNATPEKHVLSGASESAASLNSRSKHLWFQPQQKQQTYRATDGSNFGSLRRCPSMPNSSLEAFRDEGSNPGQSCIASIKDQWGTPHVEQTGGKILHGRSESVDTHSSSANSTPKRVFSRTFKYGSSLPSSRGGLGLLQSSGFSSEISPQCSSKPQYELEEDLSFWKDHNVQVLIRIRPLQSWEIAIQGYNRCLRQDSSQSLTWTGQPETRFTFDHVAYETITQEKLFNVAGLPMVENCMSGYNSCIFAYGQTGSGKTHTMLGDIEALDQRPSKDRGVIPRVFEYLFVRIKMEEEARKDDHLKYKCKCSFLEIYNEQITDLLDPSSTNLQMREDSTKGVFVDNLSEVEVNSVKDVIQLLLQGASNRKVAATNMNRESSRSHSVFTCVIESKWEVNSVTNTRFGRLHLVDLAGSERQKGSGAESERLKEAANINKSLSTLGLVIMILVDVANGKQRHVPYRDSKLTFLLQDSLGGNSKTMIIATVSPSNCCSMETLSTLKFAQRAKFIRNNAIVNEDTSGDVLALRQQIQILKEEVNRLRVLEECPSFGGSVTCKVDVTGNLHTQNLDVVLSKCANIAHPFCDSEKCVGTFKELNEKIKALEALVSGSMRREQAAEDVTKRLAAEIERLNCVVQQHEDDAQYTKMMLRFREDKIRRLELIADGIVSGDTYLEEEKNALMEELQLVRSQIDRNPEVTRFAMENIHLMEQLRRFQEFYEGDREVMAEEIANLRNQLVYILDQQNFKYDHRLMDMPQIDIYDKELEEGRKNLSACLDENTKLSSQVLELQRKLTLMEADNDGQQQKNKLIKEHLQHLIHLDELELESGQHLKIISALKEELHEDQDFKLFLHGDLPGKLNASNKELQDGPCLCCKEQEGTLHSAYSKISRNEIKSLQFVFGKEEILLQEEETKHREIEERNMHLCKQHESSVSSIQEEKLMVEALETQPFFSLHEIESLLKQYKQAWSSLGSAEEREQMLKDQMHNLRTELRDRGLGIAVEKQNRCNSIERNSPATFKSSQREWEETKYLNVFLQAEDASKLNMDLKMDVNISEVEAELAETIASMHIELLVLKEQCALLDEQEKTLQVEFAQLMKEHETLKLKCTELSDENVNMTTICERLVQKKDSEMKKLQREWENTVLKLIDYLNEGDRALNEAATEMENIIEQYFAECPEFRRVRPVSSRTADCQESIKKLHESLKKAYALSRKNEEKVRSLTMVSLRGCHLQKQYDTCPAVFEVSSMEGSMTLRPDGLKAENKIGTDNRKTANMIPVANLNVLLQNLETPRPEKMTHREADIETAGESLDVKEPMQKQLSYLEWEFKDCKSKDLKTSSKSASKEASIQSALSKEHFAIHSVPFEALLEQLQAKEIEITAGLSQLEESRLYAVQLEKEKDEMKEQLARQEETLATCKEENQRMRLSLEVANESCNSLYTQMAVQIEKLKITVPQKKAYHKQTILSEFAKANMEELMVHISALEEEIHRKDELLQGLQFDIALLQECRADWMDKAEKARDMIQSLHQERDANAAKLTERDVELSNAEAEHLRDHKAMHFLVEELKSLREKVYLSGKECKQDVDILDLKERCRYLEEELESKHHALQILEAELFDFSALSEKKIADSLEDVLQQLNLITQERDQLKAELVHLNEQLEVAHSLLHERETIAAKAEQVAEISKNCIEEKEAEVKLLERTVDELERTVNALENQVVMVKRETETQRLLKEDVEMELQEVRYQVSKTCMSDRTSADDSREQHVQDDIMRELEQKDMQLLELYEQIDSLRRTLDDKDAQQIKKCETQIAELIAAAERQSEEHRQQMKSLDSMIGQVKTDRGNPNLVPPGPKDSEIPATKSRGSVSPIRCMNLQKSLPVSSEVNQELLASWHEIDKLQSIAAARQKEIFKLNTRLAEAESMTHDVIRDLLGVKIDISHYGLLLSQQASHRDTERSGNPTVERLEKVKLYKVKQQLSDLITERQSWLEELECRQSELVAARVTADKLKIYDQRLTEEFEKIKEVCNGQKKLISELQEEVKKLSEQNLQQQIHHHAKIKEENISLRIQIGNLSSNLQRAERRLERLSKELAGYRMEVGKTPYPNFDEEENLRTTLQEAEDNQLQLAKEVTDLCTSIFQAAGISSGREAEPSIALEIIRQLQSRLHSAENELSDIKLKNKLAAERKKLSELQPAYSFLKPTNSTPEFSESDCGCVC</sequence>
<proteinExistence type="predicted"/>
<evidence type="ECO:0000313" key="1">
    <source>
        <dbReference type="EMBL" id="KAJ7542096.1"/>
    </source>
</evidence>
<evidence type="ECO:0000313" key="2">
    <source>
        <dbReference type="Proteomes" id="UP001162992"/>
    </source>
</evidence>
<reference evidence="2" key="1">
    <citation type="journal article" date="2024" name="Proc. Natl. Acad. Sci. U.S.A.">
        <title>Extraordinary preservation of gene collinearity over three hundred million years revealed in homosporous lycophytes.</title>
        <authorList>
            <person name="Li C."/>
            <person name="Wickell D."/>
            <person name="Kuo L.Y."/>
            <person name="Chen X."/>
            <person name="Nie B."/>
            <person name="Liao X."/>
            <person name="Peng D."/>
            <person name="Ji J."/>
            <person name="Jenkins J."/>
            <person name="Williams M."/>
            <person name="Shu S."/>
            <person name="Plott C."/>
            <person name="Barry K."/>
            <person name="Rajasekar S."/>
            <person name="Grimwood J."/>
            <person name="Han X."/>
            <person name="Sun S."/>
            <person name="Hou Z."/>
            <person name="He W."/>
            <person name="Dai G."/>
            <person name="Sun C."/>
            <person name="Schmutz J."/>
            <person name="Leebens-Mack J.H."/>
            <person name="Li F.W."/>
            <person name="Wang L."/>
        </authorList>
    </citation>
    <scope>NUCLEOTIDE SEQUENCE [LARGE SCALE GENOMIC DNA]</scope>
    <source>
        <strain evidence="2">cv. PW_Plant_1</strain>
    </source>
</reference>
<name>A0ACC2CJ77_DIPCM</name>
<gene>
    <name evidence="1" type="ORF">O6H91_10G089700</name>
</gene>
<accession>A0ACC2CJ77</accession>
<dbReference type="EMBL" id="CM055101">
    <property type="protein sequence ID" value="KAJ7542096.1"/>
    <property type="molecule type" value="Genomic_DNA"/>
</dbReference>
<organism evidence="1 2">
    <name type="scientific">Diphasiastrum complanatum</name>
    <name type="common">Issler's clubmoss</name>
    <name type="synonym">Lycopodium complanatum</name>
    <dbReference type="NCBI Taxonomy" id="34168"/>
    <lineage>
        <taxon>Eukaryota</taxon>
        <taxon>Viridiplantae</taxon>
        <taxon>Streptophyta</taxon>
        <taxon>Embryophyta</taxon>
        <taxon>Tracheophyta</taxon>
        <taxon>Lycopodiopsida</taxon>
        <taxon>Lycopodiales</taxon>
        <taxon>Lycopodiaceae</taxon>
        <taxon>Lycopodioideae</taxon>
        <taxon>Diphasiastrum</taxon>
    </lineage>
</organism>
<protein>
    <submittedName>
        <fullName evidence="1">Uncharacterized protein</fullName>
    </submittedName>
</protein>
<keyword evidence="2" id="KW-1185">Reference proteome</keyword>
<comment type="caution">
    <text evidence="1">The sequence shown here is derived from an EMBL/GenBank/DDBJ whole genome shotgun (WGS) entry which is preliminary data.</text>
</comment>
<dbReference type="Proteomes" id="UP001162992">
    <property type="component" value="Chromosome 10"/>
</dbReference>